<name>A0A7S3NF55_9SPIT</name>
<evidence type="ECO:0000256" key="1">
    <source>
        <dbReference type="ARBA" id="ARBA00004141"/>
    </source>
</evidence>
<keyword evidence="4 7" id="KW-1133">Transmembrane helix</keyword>
<evidence type="ECO:0000256" key="3">
    <source>
        <dbReference type="ARBA" id="ARBA00022692"/>
    </source>
</evidence>
<protein>
    <recommendedName>
        <fullName evidence="6">Transmembrane protein 198</fullName>
    </recommendedName>
</protein>
<evidence type="ECO:0000256" key="5">
    <source>
        <dbReference type="ARBA" id="ARBA00023136"/>
    </source>
</evidence>
<reference evidence="9" key="1">
    <citation type="submission" date="2021-01" db="EMBL/GenBank/DDBJ databases">
        <authorList>
            <person name="Corre E."/>
            <person name="Pelletier E."/>
            <person name="Niang G."/>
            <person name="Scheremetjew M."/>
            <person name="Finn R."/>
            <person name="Kale V."/>
            <person name="Holt S."/>
            <person name="Cochrane G."/>
            <person name="Meng A."/>
            <person name="Brown T."/>
            <person name="Cohen L."/>
        </authorList>
    </citation>
    <scope>NUCLEOTIDE SEQUENCE</scope>
    <source>
        <strain evidence="9">FSP1.4</strain>
    </source>
</reference>
<dbReference type="InterPro" id="IPR025256">
    <property type="entry name" value="TM7S3/TM198-like_dom"/>
</dbReference>
<comment type="similarity">
    <text evidence="2">Belongs to the TMEM198 family.</text>
</comment>
<evidence type="ECO:0000256" key="4">
    <source>
        <dbReference type="ARBA" id="ARBA00022989"/>
    </source>
</evidence>
<feature type="transmembrane region" description="Helical" evidence="7">
    <location>
        <begin position="9"/>
        <end position="35"/>
    </location>
</feature>
<keyword evidence="5 7" id="KW-0472">Membrane</keyword>
<dbReference type="EMBL" id="HBII01037304">
    <property type="protein sequence ID" value="CAE0356952.1"/>
    <property type="molecule type" value="Transcribed_RNA"/>
</dbReference>
<sequence length="117" mass="13464">MRYAKSQAVFWIVLVACGLFCGILSCFLFVIVTIASTSLAGAYALVRGISLFIGHFPNEITIIDQIKEGVVPETEWQFWVYLIAILVLFVVSFTFQWRFRPERKGNTKKRNGEYYKI</sequence>
<proteinExistence type="inferred from homology"/>
<evidence type="ECO:0000256" key="6">
    <source>
        <dbReference type="ARBA" id="ARBA00049737"/>
    </source>
</evidence>
<accession>A0A7S3NF55</accession>
<gene>
    <name evidence="9" type="ORF">EHAR0213_LOCUS15869</name>
</gene>
<dbReference type="PROSITE" id="PS51257">
    <property type="entry name" value="PROKAR_LIPOPROTEIN"/>
    <property type="match status" value="1"/>
</dbReference>
<dbReference type="Pfam" id="PF13886">
    <property type="entry name" value="TM7S3_TM198"/>
    <property type="match status" value="1"/>
</dbReference>
<comment type="subcellular location">
    <subcellularLocation>
        <location evidence="1">Membrane</location>
        <topology evidence="1">Multi-pass membrane protein</topology>
    </subcellularLocation>
</comment>
<organism evidence="9">
    <name type="scientific">Euplotes harpa</name>
    <dbReference type="NCBI Taxonomy" id="151035"/>
    <lineage>
        <taxon>Eukaryota</taxon>
        <taxon>Sar</taxon>
        <taxon>Alveolata</taxon>
        <taxon>Ciliophora</taxon>
        <taxon>Intramacronucleata</taxon>
        <taxon>Spirotrichea</taxon>
        <taxon>Hypotrichia</taxon>
        <taxon>Euplotida</taxon>
        <taxon>Euplotidae</taxon>
        <taxon>Euplotes</taxon>
    </lineage>
</organism>
<feature type="transmembrane region" description="Helical" evidence="7">
    <location>
        <begin position="78"/>
        <end position="99"/>
    </location>
</feature>
<keyword evidence="3 7" id="KW-0812">Transmembrane</keyword>
<evidence type="ECO:0000256" key="2">
    <source>
        <dbReference type="ARBA" id="ARBA00006244"/>
    </source>
</evidence>
<dbReference type="AlphaFoldDB" id="A0A7S3NF55"/>
<evidence type="ECO:0000313" key="9">
    <source>
        <dbReference type="EMBL" id="CAE0356952.1"/>
    </source>
</evidence>
<feature type="domain" description="TM7S3/TM198-like" evidence="8">
    <location>
        <begin position="7"/>
        <end position="97"/>
    </location>
</feature>
<evidence type="ECO:0000259" key="8">
    <source>
        <dbReference type="Pfam" id="PF13886"/>
    </source>
</evidence>
<dbReference type="PANTHER" id="PTHR31247">
    <property type="entry name" value="TRANSMEMBRANE PROTEIN 198 FAMILY MEMBER"/>
    <property type="match status" value="1"/>
</dbReference>
<dbReference type="GO" id="GO:0005886">
    <property type="term" value="C:plasma membrane"/>
    <property type="evidence" value="ECO:0007669"/>
    <property type="project" value="TreeGrafter"/>
</dbReference>
<dbReference type="InterPro" id="IPR040236">
    <property type="entry name" value="TMEM198"/>
</dbReference>
<dbReference type="PANTHER" id="PTHR31247:SF5">
    <property type="entry name" value="DUF4203 DOMAIN-CONTAINING PROTEIN"/>
    <property type="match status" value="1"/>
</dbReference>
<evidence type="ECO:0000256" key="7">
    <source>
        <dbReference type="SAM" id="Phobius"/>
    </source>
</evidence>